<dbReference type="Proteomes" id="UP001274321">
    <property type="component" value="Unassembled WGS sequence"/>
</dbReference>
<dbReference type="InterPro" id="IPR018673">
    <property type="entry name" value="DUF2141"/>
</dbReference>
<keyword evidence="2" id="KW-1185">Reference proteome</keyword>
<dbReference type="Pfam" id="PF09912">
    <property type="entry name" value="DUF2141"/>
    <property type="match status" value="1"/>
</dbReference>
<dbReference type="EMBL" id="JAXAFJ010000001">
    <property type="protein sequence ID" value="MDX6804931.1"/>
    <property type="molecule type" value="Genomic_DNA"/>
</dbReference>
<gene>
    <name evidence="1" type="ORF">SCD90_02530</name>
</gene>
<evidence type="ECO:0000313" key="1">
    <source>
        <dbReference type="EMBL" id="MDX6804931.1"/>
    </source>
</evidence>
<protein>
    <submittedName>
        <fullName evidence="1">DUF2141 domain-containing protein</fullName>
    </submittedName>
</protein>
<organism evidence="1 2">
    <name type="scientific">Terrihabitans rhizophilus</name>
    <dbReference type="NCBI Taxonomy" id="3092662"/>
    <lineage>
        <taxon>Bacteria</taxon>
        <taxon>Pseudomonadati</taxon>
        <taxon>Pseudomonadota</taxon>
        <taxon>Alphaproteobacteria</taxon>
        <taxon>Hyphomicrobiales</taxon>
        <taxon>Terrihabitans</taxon>
    </lineage>
</organism>
<sequence length="173" mass="18212">MILAAGVVSARAAEVIVLIDGIDTGRGTVAVAMCDKGPLDECRQFSGKTKATAETLGYHFSKIPAGKYAFVATQDINESGENERNMLGMPKEPFAVGSPETSLMPPPTHETIASEIVEGRSNVVRMTLRTMTGSQKKKGVPVKTVEEVPLIPVDASAVPLPVAGGKKQPAPVR</sequence>
<accession>A0ABU4RQ87</accession>
<comment type="caution">
    <text evidence="1">The sequence shown here is derived from an EMBL/GenBank/DDBJ whole genome shotgun (WGS) entry which is preliminary data.</text>
</comment>
<evidence type="ECO:0000313" key="2">
    <source>
        <dbReference type="Proteomes" id="UP001274321"/>
    </source>
</evidence>
<name>A0ABU4RQ87_9HYPH</name>
<proteinExistence type="predicted"/>
<reference evidence="1 2" key="1">
    <citation type="submission" date="2023-11" db="EMBL/GenBank/DDBJ databases">
        <authorList>
            <person name="Bao R."/>
        </authorList>
    </citation>
    <scope>NUCLEOTIDE SEQUENCE [LARGE SCALE GENOMIC DNA]</scope>
    <source>
        <strain evidence="1 2">PJ23</strain>
    </source>
</reference>